<dbReference type="Gene3D" id="3.30.565.10">
    <property type="entry name" value="Histidine kinase-like ATPase, C-terminal domain"/>
    <property type="match status" value="1"/>
</dbReference>
<keyword evidence="5" id="KW-0597">Phosphoprotein</keyword>
<protein>
    <recommendedName>
        <fullName evidence="3">histidine kinase</fullName>
        <ecNumber evidence="3">2.7.13.3</ecNumber>
    </recommendedName>
</protein>
<dbReference type="InterPro" id="IPR050351">
    <property type="entry name" value="BphY/WalK/GraS-like"/>
</dbReference>
<dbReference type="SUPFAM" id="SSF55874">
    <property type="entry name" value="ATPase domain of HSP90 chaperone/DNA topoisomerase II/histidine kinase"/>
    <property type="match status" value="1"/>
</dbReference>
<comment type="subcellular location">
    <subcellularLocation>
        <location evidence="2">Cell membrane</location>
    </subcellularLocation>
</comment>
<dbReference type="NCBIfam" id="TIGR00229">
    <property type="entry name" value="sensory_box"/>
    <property type="match status" value="1"/>
</dbReference>
<dbReference type="InterPro" id="IPR035965">
    <property type="entry name" value="PAS-like_dom_sf"/>
</dbReference>
<reference evidence="15 16" key="1">
    <citation type="submission" date="2017-09" db="EMBL/GenBank/DDBJ databases">
        <title>Depth-based differentiation of microbial function through sediment-hosted aquifers and enrichment of novel symbionts in the deep terrestrial subsurface.</title>
        <authorList>
            <person name="Probst A.J."/>
            <person name="Ladd B."/>
            <person name="Jarett J.K."/>
            <person name="Geller-Mcgrath D.E."/>
            <person name="Sieber C.M."/>
            <person name="Emerson J.B."/>
            <person name="Anantharaman K."/>
            <person name="Thomas B.C."/>
            <person name="Malmstrom R."/>
            <person name="Stieglmeier M."/>
            <person name="Klingl A."/>
            <person name="Woyke T."/>
            <person name="Ryan C.M."/>
            <person name="Banfield J.F."/>
        </authorList>
    </citation>
    <scope>NUCLEOTIDE SEQUENCE [LARGE SCALE GENOMIC DNA]</scope>
    <source>
        <strain evidence="15">CG11_big_fil_rev_8_21_14_0_20_35_11</strain>
    </source>
</reference>
<feature type="compositionally biased region" description="Basic and acidic residues" evidence="12">
    <location>
        <begin position="11"/>
        <end position="21"/>
    </location>
</feature>
<evidence type="ECO:0000256" key="6">
    <source>
        <dbReference type="ARBA" id="ARBA00022679"/>
    </source>
</evidence>
<feature type="domain" description="PAS" evidence="14">
    <location>
        <begin position="66"/>
        <end position="136"/>
    </location>
</feature>
<dbReference type="GO" id="GO:0016036">
    <property type="term" value="P:cellular response to phosphate starvation"/>
    <property type="evidence" value="ECO:0007669"/>
    <property type="project" value="TreeGrafter"/>
</dbReference>
<feature type="domain" description="Histidine kinase" evidence="13">
    <location>
        <begin position="193"/>
        <end position="413"/>
    </location>
</feature>
<name>A0A2H0N2I9_9BACT</name>
<dbReference type="InterPro" id="IPR005467">
    <property type="entry name" value="His_kinase_dom"/>
</dbReference>
<keyword evidence="11" id="KW-0472">Membrane</keyword>
<dbReference type="AlphaFoldDB" id="A0A2H0N2I9"/>
<keyword evidence="9" id="KW-0067">ATP-binding</keyword>
<keyword evidence="4" id="KW-1003">Cell membrane</keyword>
<dbReference type="Pfam" id="PF00512">
    <property type="entry name" value="HisKA"/>
    <property type="match status" value="1"/>
</dbReference>
<keyword evidence="10" id="KW-0902">Two-component regulatory system</keyword>
<evidence type="ECO:0000256" key="3">
    <source>
        <dbReference type="ARBA" id="ARBA00012438"/>
    </source>
</evidence>
<dbReference type="CDD" id="cd00082">
    <property type="entry name" value="HisKA"/>
    <property type="match status" value="1"/>
</dbReference>
<evidence type="ECO:0000313" key="16">
    <source>
        <dbReference type="Proteomes" id="UP000231139"/>
    </source>
</evidence>
<dbReference type="InterPro" id="IPR000014">
    <property type="entry name" value="PAS"/>
</dbReference>
<dbReference type="GO" id="GO:0005524">
    <property type="term" value="F:ATP binding"/>
    <property type="evidence" value="ECO:0007669"/>
    <property type="project" value="UniProtKB-KW"/>
</dbReference>
<dbReference type="InterPro" id="IPR004358">
    <property type="entry name" value="Sig_transdc_His_kin-like_C"/>
</dbReference>
<dbReference type="PROSITE" id="PS50109">
    <property type="entry name" value="HIS_KIN"/>
    <property type="match status" value="1"/>
</dbReference>
<dbReference type="SMART" id="SM00387">
    <property type="entry name" value="HATPase_c"/>
    <property type="match status" value="1"/>
</dbReference>
<dbReference type="CDD" id="cd00130">
    <property type="entry name" value="PAS"/>
    <property type="match status" value="1"/>
</dbReference>
<keyword evidence="8" id="KW-0418">Kinase</keyword>
<dbReference type="Pfam" id="PF02518">
    <property type="entry name" value="HATPase_c"/>
    <property type="match status" value="1"/>
</dbReference>
<proteinExistence type="predicted"/>
<dbReference type="InterPro" id="IPR036890">
    <property type="entry name" value="HATPase_C_sf"/>
</dbReference>
<evidence type="ECO:0000259" key="14">
    <source>
        <dbReference type="PROSITE" id="PS50112"/>
    </source>
</evidence>
<evidence type="ECO:0000256" key="8">
    <source>
        <dbReference type="ARBA" id="ARBA00022777"/>
    </source>
</evidence>
<gene>
    <name evidence="15" type="ORF">COV62_01795</name>
</gene>
<dbReference type="SMART" id="SM00388">
    <property type="entry name" value="HisKA"/>
    <property type="match status" value="1"/>
</dbReference>
<dbReference type="GO" id="GO:0004721">
    <property type="term" value="F:phosphoprotein phosphatase activity"/>
    <property type="evidence" value="ECO:0007669"/>
    <property type="project" value="TreeGrafter"/>
</dbReference>
<evidence type="ECO:0000256" key="11">
    <source>
        <dbReference type="ARBA" id="ARBA00023136"/>
    </source>
</evidence>
<comment type="caution">
    <text evidence="15">The sequence shown here is derived from an EMBL/GenBank/DDBJ whole genome shotgun (WGS) entry which is preliminary data.</text>
</comment>
<dbReference type="PANTHER" id="PTHR45453">
    <property type="entry name" value="PHOSPHATE REGULON SENSOR PROTEIN PHOR"/>
    <property type="match status" value="1"/>
</dbReference>
<evidence type="ECO:0000313" key="15">
    <source>
        <dbReference type="EMBL" id="PIR02316.1"/>
    </source>
</evidence>
<dbReference type="Proteomes" id="UP000231139">
    <property type="component" value="Unassembled WGS sequence"/>
</dbReference>
<evidence type="ECO:0000256" key="4">
    <source>
        <dbReference type="ARBA" id="ARBA00022475"/>
    </source>
</evidence>
<comment type="catalytic activity">
    <reaction evidence="1">
        <text>ATP + protein L-histidine = ADP + protein N-phospho-L-histidine.</text>
        <dbReference type="EC" id="2.7.13.3"/>
    </reaction>
</comment>
<dbReference type="CDD" id="cd00075">
    <property type="entry name" value="HATPase"/>
    <property type="match status" value="1"/>
</dbReference>
<dbReference type="PRINTS" id="PR00344">
    <property type="entry name" value="BCTRLSENSOR"/>
</dbReference>
<evidence type="ECO:0000256" key="12">
    <source>
        <dbReference type="SAM" id="MobiDB-lite"/>
    </source>
</evidence>
<evidence type="ECO:0000256" key="9">
    <source>
        <dbReference type="ARBA" id="ARBA00022840"/>
    </source>
</evidence>
<dbReference type="PROSITE" id="PS50112">
    <property type="entry name" value="PAS"/>
    <property type="match status" value="1"/>
</dbReference>
<evidence type="ECO:0000259" key="13">
    <source>
        <dbReference type="PROSITE" id="PS50109"/>
    </source>
</evidence>
<accession>A0A2H0N2I9</accession>
<dbReference type="InterPro" id="IPR003661">
    <property type="entry name" value="HisK_dim/P_dom"/>
</dbReference>
<dbReference type="Gene3D" id="3.30.450.20">
    <property type="entry name" value="PAS domain"/>
    <property type="match status" value="1"/>
</dbReference>
<keyword evidence="7" id="KW-0547">Nucleotide-binding</keyword>
<feature type="region of interest" description="Disordered" evidence="12">
    <location>
        <begin position="1"/>
        <end position="21"/>
    </location>
</feature>
<keyword evidence="6" id="KW-0808">Transferase</keyword>
<dbReference type="InterPro" id="IPR003594">
    <property type="entry name" value="HATPase_dom"/>
</dbReference>
<dbReference type="PANTHER" id="PTHR45453:SF1">
    <property type="entry name" value="PHOSPHATE REGULON SENSOR PROTEIN PHOR"/>
    <property type="match status" value="1"/>
</dbReference>
<evidence type="ECO:0000256" key="2">
    <source>
        <dbReference type="ARBA" id="ARBA00004236"/>
    </source>
</evidence>
<evidence type="ECO:0000256" key="7">
    <source>
        <dbReference type="ARBA" id="ARBA00022741"/>
    </source>
</evidence>
<dbReference type="Pfam" id="PF00989">
    <property type="entry name" value="PAS"/>
    <property type="match status" value="1"/>
</dbReference>
<dbReference type="SUPFAM" id="SSF55785">
    <property type="entry name" value="PYP-like sensor domain (PAS domain)"/>
    <property type="match status" value="1"/>
</dbReference>
<dbReference type="SMART" id="SM00091">
    <property type="entry name" value="PAS"/>
    <property type="match status" value="1"/>
</dbReference>
<dbReference type="FunFam" id="3.30.565.10:FF:000023">
    <property type="entry name" value="PAS domain-containing sensor histidine kinase"/>
    <property type="match status" value="1"/>
</dbReference>
<sequence>MNSGKRKNNKKERVTPKEFSEKKLNFTKITEGKKERTEEEELKQARNALLNILEDTEEARKIAVEERNKTLTIIQNFADGILVFDEKNNLELINPLAEEFLGVKKEEIIQKNISELSETPKFKHLIKLLDSFPEGKAIKSIFREELPLRENLFLEITTLPLIMESNLKGTLTILHNVTREKNIEKMKTEFVSISAHQLRTPLSAVKWTIRMILDGDVGEISNEQRDLLQKTYLSNERMINLINDLLNVTRIEEGKLLYEPKLAQLEDIVWSVAGNFKQEIKRKKIDFKFKKPSQALPKVKVDQEKIKLAVENLIDNAIRYTFPKGKVEISFRCPDKVIEFKVKDSGVGIPKDKQERIFTKFFRGPNVIRMETEGTGLGLYTTKNIIEAHKGKIWFESEEGKGTTFYFALPTEE</sequence>
<dbReference type="SUPFAM" id="SSF47384">
    <property type="entry name" value="Homodimeric domain of signal transducing histidine kinase"/>
    <property type="match status" value="1"/>
</dbReference>
<dbReference type="GO" id="GO:0005886">
    <property type="term" value="C:plasma membrane"/>
    <property type="evidence" value="ECO:0007669"/>
    <property type="project" value="UniProtKB-SubCell"/>
</dbReference>
<dbReference type="InterPro" id="IPR013767">
    <property type="entry name" value="PAS_fold"/>
</dbReference>
<evidence type="ECO:0000256" key="1">
    <source>
        <dbReference type="ARBA" id="ARBA00000085"/>
    </source>
</evidence>
<feature type="compositionally biased region" description="Basic residues" evidence="12">
    <location>
        <begin position="1"/>
        <end position="10"/>
    </location>
</feature>
<dbReference type="InterPro" id="IPR036097">
    <property type="entry name" value="HisK_dim/P_sf"/>
</dbReference>
<dbReference type="GO" id="GO:0006355">
    <property type="term" value="P:regulation of DNA-templated transcription"/>
    <property type="evidence" value="ECO:0007669"/>
    <property type="project" value="InterPro"/>
</dbReference>
<dbReference type="GO" id="GO:0000155">
    <property type="term" value="F:phosphorelay sensor kinase activity"/>
    <property type="evidence" value="ECO:0007669"/>
    <property type="project" value="InterPro"/>
</dbReference>
<dbReference type="Gene3D" id="1.10.287.130">
    <property type="match status" value="1"/>
</dbReference>
<dbReference type="EMBL" id="PCWK01000042">
    <property type="protein sequence ID" value="PIR02316.1"/>
    <property type="molecule type" value="Genomic_DNA"/>
</dbReference>
<evidence type="ECO:0000256" key="10">
    <source>
        <dbReference type="ARBA" id="ARBA00023012"/>
    </source>
</evidence>
<dbReference type="EC" id="2.7.13.3" evidence="3"/>
<evidence type="ECO:0000256" key="5">
    <source>
        <dbReference type="ARBA" id="ARBA00022553"/>
    </source>
</evidence>
<organism evidence="15 16">
    <name type="scientific">Candidatus Nealsonbacteria bacterium CG11_big_fil_rev_8_21_14_0_20_35_11</name>
    <dbReference type="NCBI Taxonomy" id="1974713"/>
    <lineage>
        <taxon>Bacteria</taxon>
        <taxon>Candidatus Nealsoniibacteriota</taxon>
    </lineage>
</organism>